<sequence>MPSLPLGQNLVPQRKCLHLSIGCSATGHTVRSQCHCQPGSGGASPCGHTKPQPPQARHKQPYGHSEERKVVKCGVRLGREGPQQGS</sequence>
<dbReference type="AlphaFoldDB" id="A0A0A9CLD7"/>
<evidence type="ECO:0000256" key="1">
    <source>
        <dbReference type="SAM" id="MobiDB-lite"/>
    </source>
</evidence>
<reference evidence="2" key="2">
    <citation type="journal article" date="2015" name="Data Brief">
        <title>Shoot transcriptome of the giant reed, Arundo donax.</title>
        <authorList>
            <person name="Barrero R.A."/>
            <person name="Guerrero F.D."/>
            <person name="Moolhuijzen P."/>
            <person name="Goolsby J.A."/>
            <person name="Tidwell J."/>
            <person name="Bellgard S.E."/>
            <person name="Bellgard M.I."/>
        </authorList>
    </citation>
    <scope>NUCLEOTIDE SEQUENCE</scope>
    <source>
        <tissue evidence="2">Shoot tissue taken approximately 20 cm above the soil surface</tissue>
    </source>
</reference>
<feature type="region of interest" description="Disordered" evidence="1">
    <location>
        <begin position="38"/>
        <end position="68"/>
    </location>
</feature>
<dbReference type="EMBL" id="GBRH01221489">
    <property type="protein sequence ID" value="JAD76406.1"/>
    <property type="molecule type" value="Transcribed_RNA"/>
</dbReference>
<name>A0A0A9CLD7_ARUDO</name>
<accession>A0A0A9CLD7</accession>
<organism evidence="2">
    <name type="scientific">Arundo donax</name>
    <name type="common">Giant reed</name>
    <name type="synonym">Donax arundinaceus</name>
    <dbReference type="NCBI Taxonomy" id="35708"/>
    <lineage>
        <taxon>Eukaryota</taxon>
        <taxon>Viridiplantae</taxon>
        <taxon>Streptophyta</taxon>
        <taxon>Embryophyta</taxon>
        <taxon>Tracheophyta</taxon>
        <taxon>Spermatophyta</taxon>
        <taxon>Magnoliopsida</taxon>
        <taxon>Liliopsida</taxon>
        <taxon>Poales</taxon>
        <taxon>Poaceae</taxon>
        <taxon>PACMAD clade</taxon>
        <taxon>Arundinoideae</taxon>
        <taxon>Arundineae</taxon>
        <taxon>Arundo</taxon>
    </lineage>
</organism>
<reference evidence="2" key="1">
    <citation type="submission" date="2014-09" db="EMBL/GenBank/DDBJ databases">
        <authorList>
            <person name="Magalhaes I.L.F."/>
            <person name="Oliveira U."/>
            <person name="Santos F.R."/>
            <person name="Vidigal T.H.D.A."/>
            <person name="Brescovit A.D."/>
            <person name="Santos A.J."/>
        </authorList>
    </citation>
    <scope>NUCLEOTIDE SEQUENCE</scope>
    <source>
        <tissue evidence="2">Shoot tissue taken approximately 20 cm above the soil surface</tissue>
    </source>
</reference>
<evidence type="ECO:0000313" key="2">
    <source>
        <dbReference type="EMBL" id="JAD76406.1"/>
    </source>
</evidence>
<proteinExistence type="predicted"/>
<protein>
    <submittedName>
        <fullName evidence="2">Uncharacterized protein</fullName>
    </submittedName>
</protein>